<dbReference type="EMBL" id="LR593886">
    <property type="protein sequence ID" value="VTR92288.1"/>
    <property type="molecule type" value="Genomic_DNA"/>
</dbReference>
<organism evidence="4 5">
    <name type="scientific">Gemmata massiliana</name>
    <dbReference type="NCBI Taxonomy" id="1210884"/>
    <lineage>
        <taxon>Bacteria</taxon>
        <taxon>Pseudomonadati</taxon>
        <taxon>Planctomycetota</taxon>
        <taxon>Planctomycetia</taxon>
        <taxon>Gemmatales</taxon>
        <taxon>Gemmataceae</taxon>
        <taxon>Gemmata</taxon>
    </lineage>
</organism>
<reference evidence="4 5" key="1">
    <citation type="submission" date="2019-05" db="EMBL/GenBank/DDBJ databases">
        <authorList>
            <consortium name="Science for Life Laboratories"/>
        </authorList>
    </citation>
    <scope>NUCLEOTIDE SEQUENCE [LARGE SCALE GENOMIC DNA]</scope>
    <source>
        <strain evidence="4">Soil9</strain>
    </source>
</reference>
<evidence type="ECO:0000256" key="2">
    <source>
        <dbReference type="SAM" id="Phobius"/>
    </source>
</evidence>
<evidence type="ECO:0000313" key="4">
    <source>
        <dbReference type="EMBL" id="VTR92288.1"/>
    </source>
</evidence>
<evidence type="ECO:0000259" key="3">
    <source>
        <dbReference type="Pfam" id="PF13240"/>
    </source>
</evidence>
<dbReference type="KEGG" id="gms:SOIL9_54260"/>
<dbReference type="RefSeq" id="WP_162667178.1">
    <property type="nucleotide sequence ID" value="NZ_LR593886.1"/>
</dbReference>
<evidence type="ECO:0000313" key="5">
    <source>
        <dbReference type="Proteomes" id="UP000464178"/>
    </source>
</evidence>
<dbReference type="AlphaFoldDB" id="A0A6P2CT37"/>
<dbReference type="Proteomes" id="UP000464178">
    <property type="component" value="Chromosome"/>
</dbReference>
<gene>
    <name evidence="4" type="ORF">SOIL9_54260</name>
</gene>
<name>A0A6P2CT37_9BACT</name>
<keyword evidence="5" id="KW-1185">Reference proteome</keyword>
<feature type="transmembrane region" description="Helical" evidence="2">
    <location>
        <begin position="84"/>
        <end position="102"/>
    </location>
</feature>
<feature type="region of interest" description="Disordered" evidence="1">
    <location>
        <begin position="1"/>
        <end position="39"/>
    </location>
</feature>
<dbReference type="InterPro" id="IPR026870">
    <property type="entry name" value="Zinc_ribbon_dom"/>
</dbReference>
<proteinExistence type="predicted"/>
<sequence>MARTRPGAPDEDEDNEFDGDDYDAETDYDPEDPETYPAGLYVDDSRAFIPCPYCRAEIDDESEQCPKCGMFISREDTPSDRKSPVWIVLMVLALLAVMAMALG</sequence>
<accession>A0A6P2CT37</accession>
<feature type="compositionally biased region" description="Acidic residues" evidence="1">
    <location>
        <begin position="9"/>
        <end position="34"/>
    </location>
</feature>
<evidence type="ECO:0000256" key="1">
    <source>
        <dbReference type="SAM" id="MobiDB-lite"/>
    </source>
</evidence>
<keyword evidence="2" id="KW-1133">Transmembrane helix</keyword>
<keyword evidence="2" id="KW-0472">Membrane</keyword>
<keyword evidence="2" id="KW-0812">Transmembrane</keyword>
<protein>
    <recommendedName>
        <fullName evidence="3">Zinc-ribbon domain-containing protein</fullName>
    </recommendedName>
</protein>
<dbReference type="Pfam" id="PF13240">
    <property type="entry name" value="Zn_Ribbon_1"/>
    <property type="match status" value="1"/>
</dbReference>
<feature type="domain" description="Zinc-ribbon" evidence="3">
    <location>
        <begin position="51"/>
        <end position="69"/>
    </location>
</feature>